<dbReference type="PANTHER" id="PTHR33711:SF7">
    <property type="entry name" value="INTRADIOL RING-CLEAVAGE DIOXYGENASES DOMAIN-CONTAINING PROTEIN-RELATED"/>
    <property type="match status" value="1"/>
</dbReference>
<accession>A0AAF1KUM8</accession>
<keyword evidence="4" id="KW-0223">Dioxygenase</keyword>
<dbReference type="InterPro" id="IPR007535">
    <property type="entry name" value="Catechol_dOase_N"/>
</dbReference>
<evidence type="ECO:0000256" key="1">
    <source>
        <dbReference type="ARBA" id="ARBA00001965"/>
    </source>
</evidence>
<comment type="caution">
    <text evidence="8">The sequence shown here is derived from an EMBL/GenBank/DDBJ whole genome shotgun (WGS) entry which is preliminary data.</text>
</comment>
<dbReference type="Gene3D" id="2.60.130.10">
    <property type="entry name" value="Aromatic compound dioxygenase"/>
    <property type="match status" value="1"/>
</dbReference>
<feature type="domain" description="Intradiol ring-cleavage dioxygenases" evidence="7">
    <location>
        <begin position="131"/>
        <end position="159"/>
    </location>
</feature>
<dbReference type="InterPro" id="IPR000627">
    <property type="entry name" value="Intradiol_dOase_C"/>
</dbReference>
<dbReference type="GO" id="GO:0008199">
    <property type="term" value="F:ferric iron binding"/>
    <property type="evidence" value="ECO:0007669"/>
    <property type="project" value="InterPro"/>
</dbReference>
<sequence>MQDLDANDITDAVIEQMAQTPDARLREIMEAAVRHLHAFAREVKLTPEEWLKGIATMTAVGQACTPYRQEFILLSDVLGLSRLVNAMHDATGREEVGTETSLLGPFFRESAPKVALGGTIAHIKTGPEIVLFGQVTDAAGKPVPHAQMDVWQTGADGLYDLQAHDPSVMDMRGQLNCDAEGRYHFRSVKPLGYPIPMDGPVGDLVTRQNRHGFRPAHIHVLISAPGYRELVTALYFADDAHVDSDTVFGVSASLVIQEQLGLPDAPIAGVPSIRYDFTLSLDTGSGGGRVGSDPSRLVPAG</sequence>
<reference evidence="8" key="1">
    <citation type="submission" date="2020-01" db="EMBL/GenBank/DDBJ databases">
        <authorList>
            <person name="Rat A."/>
        </authorList>
    </citation>
    <scope>NUCLEOTIDE SEQUENCE</scope>
    <source>
        <strain evidence="8">LMG 28251</strain>
    </source>
</reference>
<dbReference type="Pfam" id="PF04444">
    <property type="entry name" value="Dioxygenase_N"/>
    <property type="match status" value="1"/>
</dbReference>
<evidence type="ECO:0000313" key="9">
    <source>
        <dbReference type="Proteomes" id="UP001196068"/>
    </source>
</evidence>
<dbReference type="GO" id="GO:0009712">
    <property type="term" value="P:catechol-containing compound metabolic process"/>
    <property type="evidence" value="ECO:0007669"/>
    <property type="project" value="InterPro"/>
</dbReference>
<evidence type="ECO:0000256" key="4">
    <source>
        <dbReference type="ARBA" id="ARBA00022964"/>
    </source>
</evidence>
<keyword evidence="6" id="KW-0408">Iron</keyword>
<dbReference type="RefSeq" id="WP_211875413.1">
    <property type="nucleotide sequence ID" value="NZ_JAAEDH010000019.1"/>
</dbReference>
<evidence type="ECO:0000256" key="5">
    <source>
        <dbReference type="ARBA" id="ARBA00023002"/>
    </source>
</evidence>
<dbReference type="PROSITE" id="PS00083">
    <property type="entry name" value="INTRADIOL_DIOXYGENAS"/>
    <property type="match status" value="1"/>
</dbReference>
<organism evidence="8 9">
    <name type="scientific">Plastoroseomonas arctica</name>
    <dbReference type="NCBI Taxonomy" id="1509237"/>
    <lineage>
        <taxon>Bacteria</taxon>
        <taxon>Pseudomonadati</taxon>
        <taxon>Pseudomonadota</taxon>
        <taxon>Alphaproteobacteria</taxon>
        <taxon>Acetobacterales</taxon>
        <taxon>Acetobacteraceae</taxon>
        <taxon>Plastoroseomonas</taxon>
    </lineage>
</organism>
<keyword evidence="9" id="KW-1185">Reference proteome</keyword>
<evidence type="ECO:0000313" key="8">
    <source>
        <dbReference type="EMBL" id="MBR0656547.1"/>
    </source>
</evidence>
<reference evidence="8" key="2">
    <citation type="journal article" date="2021" name="Syst. Appl. Microbiol.">
        <title>Roseomonas hellenica sp. nov., isolated from roots of wild-growing Alkanna tinctoria.</title>
        <authorList>
            <person name="Rat A."/>
            <person name="Naranjo H.D."/>
            <person name="Lebbe L."/>
            <person name="Cnockaert M."/>
            <person name="Krigas N."/>
            <person name="Grigoriadou K."/>
            <person name="Maloupa E."/>
            <person name="Willems A."/>
        </authorList>
    </citation>
    <scope>NUCLEOTIDE SEQUENCE</scope>
    <source>
        <strain evidence="8">LMG 28251</strain>
    </source>
</reference>
<evidence type="ECO:0000256" key="2">
    <source>
        <dbReference type="ARBA" id="ARBA00007825"/>
    </source>
</evidence>
<dbReference type="EMBL" id="JAAEDH010000019">
    <property type="protein sequence ID" value="MBR0656547.1"/>
    <property type="molecule type" value="Genomic_DNA"/>
</dbReference>
<dbReference type="PANTHER" id="PTHR33711">
    <property type="entry name" value="DIOXYGENASE, PUTATIVE (AFU_ORTHOLOGUE AFUA_2G02910)-RELATED"/>
    <property type="match status" value="1"/>
</dbReference>
<evidence type="ECO:0000256" key="6">
    <source>
        <dbReference type="ARBA" id="ARBA00023004"/>
    </source>
</evidence>
<dbReference type="SUPFAM" id="SSF49482">
    <property type="entry name" value="Aromatic compound dioxygenase"/>
    <property type="match status" value="1"/>
</dbReference>
<name>A0AAF1KUM8_9PROT</name>
<dbReference type="AlphaFoldDB" id="A0AAF1KUM8"/>
<comment type="similarity">
    <text evidence="2">Belongs to the intradiol ring-cleavage dioxygenase family.</text>
</comment>
<dbReference type="Pfam" id="PF00775">
    <property type="entry name" value="Dioxygenase_C"/>
    <property type="match status" value="1"/>
</dbReference>
<dbReference type="Proteomes" id="UP001196068">
    <property type="component" value="Unassembled WGS sequence"/>
</dbReference>
<keyword evidence="3" id="KW-0479">Metal-binding</keyword>
<comment type="cofactor">
    <cofactor evidence="1">
        <name>Fe(3+)</name>
        <dbReference type="ChEBI" id="CHEBI:29034"/>
    </cofactor>
</comment>
<dbReference type="InterPro" id="IPR050770">
    <property type="entry name" value="Intradiol_RC_Dioxygenase"/>
</dbReference>
<dbReference type="GO" id="GO:0018576">
    <property type="term" value="F:catechol 1,2-dioxygenase activity"/>
    <property type="evidence" value="ECO:0007669"/>
    <property type="project" value="InterPro"/>
</dbReference>
<protein>
    <submittedName>
        <fullName evidence="8">Hydroxyquinol 1,2-dioxygenase</fullName>
    </submittedName>
</protein>
<evidence type="ECO:0000256" key="3">
    <source>
        <dbReference type="ARBA" id="ARBA00022723"/>
    </source>
</evidence>
<proteinExistence type="inferred from homology"/>
<gene>
    <name evidence="8" type="ORF">GXW79_15810</name>
</gene>
<evidence type="ECO:0000259" key="7">
    <source>
        <dbReference type="PROSITE" id="PS00083"/>
    </source>
</evidence>
<dbReference type="InterPro" id="IPR015889">
    <property type="entry name" value="Intradiol_dOase_core"/>
</dbReference>
<keyword evidence="5" id="KW-0560">Oxidoreductase</keyword>